<evidence type="ECO:0000313" key="2">
    <source>
        <dbReference type="EMBL" id="PNS23187.1"/>
    </source>
</evidence>
<accession>B9NCL9</accession>
<gene>
    <name evidence="2" type="ORF">POPTR_T083300</name>
</gene>
<dbReference type="InterPro" id="IPR002156">
    <property type="entry name" value="RNaseH_domain"/>
</dbReference>
<dbReference type="GO" id="GO:0003676">
    <property type="term" value="F:nucleic acid binding"/>
    <property type="evidence" value="ECO:0007669"/>
    <property type="project" value="InterPro"/>
</dbReference>
<dbReference type="InterPro" id="IPR036397">
    <property type="entry name" value="RNaseH_sf"/>
</dbReference>
<dbReference type="Gene3D" id="3.30.420.10">
    <property type="entry name" value="Ribonuclease H-like superfamily/Ribonuclease H"/>
    <property type="match status" value="1"/>
</dbReference>
<name>B9NCL9_POPTR</name>
<dbReference type="InterPro" id="IPR044730">
    <property type="entry name" value="RNase_H-like_dom_plant"/>
</dbReference>
<evidence type="ECO:0000259" key="1">
    <source>
        <dbReference type="PROSITE" id="PS50879"/>
    </source>
</evidence>
<dbReference type="SUPFAM" id="SSF53098">
    <property type="entry name" value="Ribonuclease H-like"/>
    <property type="match status" value="1"/>
</dbReference>
<dbReference type="Pfam" id="PF13456">
    <property type="entry name" value="RVT_3"/>
    <property type="match status" value="1"/>
</dbReference>
<sequence length="178" mass="19941">MSCEVKDKLIWISNSIGMYTVKSMCGLLSSPPQYATQWLKLNVDGSSTGEPGNAGIGGVLRVHKGVVQCMYRSIPVGIKDSNEAELIAVIRALELSSTREECTGKRIIVESDSTNVINRMIKESNRPWKFYVLFILASRFSSGLRLVKYSNILREGNSMTDALTKQGFTRNYELMTWF</sequence>
<dbReference type="PROSITE" id="PS50879">
    <property type="entry name" value="RNASE_H_1"/>
    <property type="match status" value="1"/>
</dbReference>
<dbReference type="PANTHER" id="PTHR47723">
    <property type="entry name" value="OS05G0353850 PROTEIN"/>
    <property type="match status" value="1"/>
</dbReference>
<dbReference type="EMBL" id="KZ623395">
    <property type="protein sequence ID" value="PNS23187.1"/>
    <property type="molecule type" value="Genomic_DNA"/>
</dbReference>
<dbReference type="CDD" id="cd06222">
    <property type="entry name" value="RNase_H_like"/>
    <property type="match status" value="1"/>
</dbReference>
<reference evidence="2" key="1">
    <citation type="journal article" date="2006" name="Science">
        <title>The genome of black cottonwood, Populus trichocarpa (Torr. &amp; Gray).</title>
        <authorList>
            <person name="Tuskan G.A."/>
            <person name="Difazio S."/>
            <person name="Jansson S."/>
            <person name="Bohlmann J."/>
            <person name="Grigoriev I."/>
            <person name="Hellsten U."/>
            <person name="Putnam N."/>
            <person name="Ralph S."/>
            <person name="Rombauts S."/>
            <person name="Salamov A."/>
            <person name="Schein J."/>
            <person name="Sterck L."/>
            <person name="Aerts A."/>
            <person name="Bhalerao R.R."/>
            <person name="Bhalerao R.P."/>
            <person name="Blaudez D."/>
            <person name="Boerjan W."/>
            <person name="Brun A."/>
            <person name="Brunner A."/>
            <person name="Busov V."/>
            <person name="Campbell M."/>
            <person name="Carlson J."/>
            <person name="Chalot M."/>
            <person name="Chapman J."/>
            <person name="Chen G.L."/>
            <person name="Cooper D."/>
            <person name="Coutinho P.M."/>
            <person name="Couturier J."/>
            <person name="Covert S."/>
            <person name="Cronk Q."/>
            <person name="Cunningham R."/>
            <person name="Davis J."/>
            <person name="Degroeve S."/>
            <person name="Dejardin A."/>
            <person name="Depamphilis C."/>
            <person name="Detter J."/>
            <person name="Dirks B."/>
            <person name="Dubchak I."/>
            <person name="Duplessis S."/>
            <person name="Ehlting J."/>
            <person name="Ellis B."/>
            <person name="Gendler K."/>
            <person name="Goodstein D."/>
            <person name="Gribskov M."/>
            <person name="Grimwood J."/>
            <person name="Groover A."/>
            <person name="Gunter L."/>
            <person name="Hamberger B."/>
            <person name="Heinze B."/>
            <person name="Helariutta Y."/>
            <person name="Henrissat B."/>
            <person name="Holligan D."/>
            <person name="Holt R."/>
            <person name="Huang W."/>
            <person name="Islam-Faridi N."/>
            <person name="Jones S."/>
            <person name="Jones-Rhoades M."/>
            <person name="Jorgensen R."/>
            <person name="Joshi C."/>
            <person name="Kangasjarvi J."/>
            <person name="Karlsson J."/>
            <person name="Kelleher C."/>
            <person name="Kirkpatrick R."/>
            <person name="Kirst M."/>
            <person name="Kohler A."/>
            <person name="Kalluri U."/>
            <person name="Larimer F."/>
            <person name="Leebens-Mack J."/>
            <person name="Leple J.C."/>
            <person name="Locascio P."/>
            <person name="Lou Y."/>
            <person name="Lucas S."/>
            <person name="Martin F."/>
            <person name="Montanini B."/>
            <person name="Napoli C."/>
            <person name="Nelson D.R."/>
            <person name="Nelson C."/>
            <person name="Nieminen K."/>
            <person name="Nilsson O."/>
            <person name="Pereda V."/>
            <person name="Peter G."/>
            <person name="Philippe R."/>
            <person name="Pilate G."/>
            <person name="Poliakov A."/>
            <person name="Razumovskaya J."/>
            <person name="Richardson P."/>
            <person name="Rinaldi C."/>
            <person name="Ritland K."/>
            <person name="Rouze P."/>
            <person name="Ryaboy D."/>
            <person name="Schmutz J."/>
            <person name="Schrader J."/>
            <person name="Segerman B."/>
            <person name="Shin H."/>
            <person name="Siddiqui A."/>
            <person name="Sterky F."/>
            <person name="Terry A."/>
            <person name="Tsai C.J."/>
            <person name="Uberbacher E."/>
            <person name="Unneberg P."/>
            <person name="Vahala J."/>
            <person name="Wall K."/>
            <person name="Wessler S."/>
            <person name="Yang G."/>
            <person name="Yin T."/>
            <person name="Douglas C."/>
            <person name="Marra M."/>
            <person name="Sandberg G."/>
            <person name="Van de Peer Y."/>
            <person name="Rokhsar D."/>
        </authorList>
    </citation>
    <scope>NUCLEOTIDE SEQUENCE [LARGE SCALE GENOMIC DNA]</scope>
    <source>
        <strain evidence="2">Nisqually-1</strain>
    </source>
</reference>
<proteinExistence type="predicted"/>
<protein>
    <recommendedName>
        <fullName evidence="1">RNase H type-1 domain-containing protein</fullName>
    </recommendedName>
</protein>
<reference evidence="2" key="2">
    <citation type="submission" date="2017-07" db="EMBL/GenBank/DDBJ databases">
        <title>WGS assembly of Populus trichocarpa.</title>
        <authorList>
            <person name="Tuskan G."/>
            <person name="Difazio S."/>
            <person name="Jansson S."/>
            <person name="Bohlmann J."/>
            <person name="Grigoriev I."/>
            <person name="Hellsten U."/>
            <person name="Putnam N."/>
            <person name="Ralph S."/>
            <person name="Rombauts S."/>
            <person name="Salamov A."/>
            <person name="Schein J."/>
            <person name="Sterck L."/>
            <person name="Aerts A."/>
            <person name="Bhalerao R."/>
            <person name="Bhalerao R."/>
            <person name="Blaudez D."/>
            <person name="Boerjan W."/>
            <person name="Brun A."/>
            <person name="Brunner A."/>
            <person name="Busov V."/>
            <person name="Campbell M."/>
            <person name="Carlson J."/>
            <person name="Chalot M."/>
            <person name="Chapman J."/>
            <person name="Chen G."/>
            <person name="Cooper D."/>
            <person name="Coutinho P."/>
            <person name="Couturier J."/>
            <person name="Covert S."/>
            <person name="Cronk Q."/>
            <person name="Cunningham R."/>
            <person name="Davis J."/>
            <person name="Degroeve S."/>
            <person name="Dejardin A."/>
            <person name="Depamphilis C."/>
            <person name="Detter J."/>
            <person name="Dirks B."/>
            <person name="Dubchak I."/>
            <person name="Duplessis S."/>
            <person name="Ehlting J."/>
            <person name="Ellis B."/>
            <person name="Gendler K."/>
            <person name="Goodstein D."/>
            <person name="Gribskov M."/>
            <person name="Grimwood J."/>
            <person name="Groover A."/>
            <person name="Gunter L."/>
            <person name="Hamberger B."/>
            <person name="Heinze B."/>
            <person name="Helariutta Y."/>
            <person name="Henrissat B."/>
            <person name="Holligan D."/>
            <person name="Holt R."/>
            <person name="Huang W."/>
            <person name="Islam-Faridi N."/>
            <person name="Jones S."/>
            <person name="Jones-Rhoades M."/>
            <person name="Jorgensen R."/>
            <person name="Joshi C."/>
            <person name="Kangasjarvi J."/>
            <person name="Karlsson J."/>
            <person name="Kelleher C."/>
            <person name="Kirkpatrick R."/>
            <person name="Kirst M."/>
            <person name="Kohler A."/>
            <person name="Kalluri U."/>
            <person name="Larimer F."/>
            <person name="Leebens-Mack J."/>
            <person name="Leple J."/>
            <person name="Locascio P."/>
            <person name="Lou Y."/>
            <person name="Lucas S."/>
            <person name="Martin F."/>
            <person name="Montanini B."/>
            <person name="Napoli C."/>
            <person name="Nelson D."/>
            <person name="Nelson C."/>
            <person name="Nieminen K."/>
            <person name="Nilsson O."/>
            <person name="Pereda V."/>
            <person name="Peter G."/>
            <person name="Philippe R."/>
            <person name="Pilate G."/>
            <person name="Poliakov A."/>
            <person name="Razumovskaya J."/>
            <person name="Richardson P."/>
            <person name="Rinaldi C."/>
            <person name="Ritland K."/>
            <person name="Rouze P."/>
            <person name="Ryaboy D."/>
            <person name="Schmutz J."/>
            <person name="Schrader J."/>
            <person name="Segerman B."/>
            <person name="Shin H."/>
            <person name="Siddiqui A."/>
            <person name="Sterky F."/>
            <person name="Terry A."/>
            <person name="Tsai C."/>
            <person name="Uberbacher E."/>
            <person name="Unneberg P."/>
            <person name="Vahala J."/>
            <person name="Wall K."/>
            <person name="Wessler S."/>
            <person name="Yang G."/>
            <person name="Yin T."/>
            <person name="Douglas C."/>
            <person name="Marra M."/>
            <person name="Sandberg G."/>
            <person name="Van De Peer Y."/>
            <person name="Rokhsar D."/>
        </authorList>
    </citation>
    <scope>NUCLEOTIDE SEQUENCE</scope>
    <source>
        <strain evidence="2">Nisqually-1</strain>
    </source>
</reference>
<dbReference type="InterPro" id="IPR053151">
    <property type="entry name" value="RNase_H-like"/>
</dbReference>
<feature type="domain" description="RNase H type-1" evidence="1">
    <location>
        <begin position="35"/>
        <end position="169"/>
    </location>
</feature>
<dbReference type="InterPro" id="IPR012337">
    <property type="entry name" value="RNaseH-like_sf"/>
</dbReference>
<dbReference type="PANTHER" id="PTHR47723:SF22">
    <property type="entry name" value="RNASE H TYPE-1 DOMAIN-CONTAINING PROTEIN"/>
    <property type="match status" value="1"/>
</dbReference>
<dbReference type="GO" id="GO:0004523">
    <property type="term" value="F:RNA-DNA hybrid ribonuclease activity"/>
    <property type="evidence" value="ECO:0007669"/>
    <property type="project" value="InterPro"/>
</dbReference>
<dbReference type="InParanoid" id="B9NCL9"/>
<organism evidence="2">
    <name type="scientific">Populus trichocarpa</name>
    <name type="common">Western balsam poplar</name>
    <name type="synonym">Populus balsamifera subsp. trichocarpa</name>
    <dbReference type="NCBI Taxonomy" id="3694"/>
    <lineage>
        <taxon>Eukaryota</taxon>
        <taxon>Viridiplantae</taxon>
        <taxon>Streptophyta</taxon>
        <taxon>Embryophyta</taxon>
        <taxon>Tracheophyta</taxon>
        <taxon>Spermatophyta</taxon>
        <taxon>Magnoliopsida</taxon>
        <taxon>eudicotyledons</taxon>
        <taxon>Gunneridae</taxon>
        <taxon>Pentapetalae</taxon>
        <taxon>rosids</taxon>
        <taxon>fabids</taxon>
        <taxon>Malpighiales</taxon>
        <taxon>Salicaceae</taxon>
        <taxon>Saliceae</taxon>
        <taxon>Populus</taxon>
    </lineage>
</organism>
<dbReference type="AlphaFoldDB" id="B9NCL9"/>